<keyword evidence="1" id="KW-0812">Transmembrane</keyword>
<evidence type="ECO:0000313" key="3">
    <source>
        <dbReference type="Proteomes" id="UP001197093"/>
    </source>
</evidence>
<evidence type="ECO:0000256" key="1">
    <source>
        <dbReference type="SAM" id="Phobius"/>
    </source>
</evidence>
<dbReference type="CDD" id="cd08983">
    <property type="entry name" value="GH43_Bt3655-like"/>
    <property type="match status" value="1"/>
</dbReference>
<keyword evidence="1" id="KW-1133">Transmembrane helix</keyword>
<feature type="transmembrane region" description="Helical" evidence="1">
    <location>
        <begin position="17"/>
        <end position="36"/>
    </location>
</feature>
<dbReference type="SUPFAM" id="SSF75005">
    <property type="entry name" value="Arabinanase/levansucrase/invertase"/>
    <property type="match status" value="1"/>
</dbReference>
<protein>
    <submittedName>
        <fullName evidence="2">Uncharacterized protein</fullName>
    </submittedName>
</protein>
<organism evidence="2 3">
    <name type="scientific">Staphylotrichum longicolle</name>
    <dbReference type="NCBI Taxonomy" id="669026"/>
    <lineage>
        <taxon>Eukaryota</taxon>
        <taxon>Fungi</taxon>
        <taxon>Dikarya</taxon>
        <taxon>Ascomycota</taxon>
        <taxon>Pezizomycotina</taxon>
        <taxon>Sordariomycetes</taxon>
        <taxon>Sordariomycetidae</taxon>
        <taxon>Sordariales</taxon>
        <taxon>Chaetomiaceae</taxon>
        <taxon>Staphylotrichum</taxon>
    </lineage>
</organism>
<dbReference type="AlphaFoldDB" id="A0AAD4ERJ2"/>
<accession>A0AAD4ERJ2</accession>
<dbReference type="PANTHER" id="PTHR43301">
    <property type="entry name" value="ARABINAN ENDO-1,5-ALPHA-L-ARABINOSIDASE"/>
    <property type="match status" value="1"/>
</dbReference>
<dbReference type="Proteomes" id="UP001197093">
    <property type="component" value="Unassembled WGS sequence"/>
</dbReference>
<dbReference type="Gene3D" id="2.115.10.20">
    <property type="entry name" value="Glycosyl hydrolase domain, family 43"/>
    <property type="match status" value="1"/>
</dbReference>
<dbReference type="EMBL" id="JAHCVI010000004">
    <property type="protein sequence ID" value="KAG7286199.1"/>
    <property type="molecule type" value="Genomic_DNA"/>
</dbReference>
<sequence length="265" mass="29058">MHRLSLHIQDGMAETRLAGYLGVFFLGADPFVYFYLSNGNDPLSFKALNKGSPIIKPTKGTGGVRDPTIIPGGGNEAGKKWYIIGTDLNIGKYPTSDPRHTGSPSNIRIRYAYTSDFKTFTTPQTLIDKSPTNIIDLTILPLNGTNPNSQSFLRFMKDETRKTVFVEVSDTGLFGTWTRPGGDSAVIQSSVEGPAAYWDNTVPGKVHLLLDFYGADGYRPYESGNPKSNGGWTASNRNSFPKNLRHGSVLPVDGGRYEALRSRWG</sequence>
<dbReference type="InterPro" id="IPR023296">
    <property type="entry name" value="Glyco_hydro_beta-prop_sf"/>
</dbReference>
<name>A0AAD4ERJ2_9PEZI</name>
<dbReference type="PANTHER" id="PTHR43301:SF8">
    <property type="entry name" value="ARABINOSIDASE-RELATED"/>
    <property type="match status" value="1"/>
</dbReference>
<proteinExistence type="predicted"/>
<gene>
    <name evidence="2" type="ORF">NEMBOFW57_008505</name>
</gene>
<comment type="caution">
    <text evidence="2">The sequence shown here is derived from an EMBL/GenBank/DDBJ whole genome shotgun (WGS) entry which is preliminary data.</text>
</comment>
<keyword evidence="1" id="KW-0472">Membrane</keyword>
<keyword evidence="3" id="KW-1185">Reference proteome</keyword>
<dbReference type="InterPro" id="IPR050727">
    <property type="entry name" value="GH43_arabinanases"/>
</dbReference>
<evidence type="ECO:0000313" key="2">
    <source>
        <dbReference type="EMBL" id="KAG7286199.1"/>
    </source>
</evidence>
<reference evidence="2" key="1">
    <citation type="submission" date="2023-02" db="EMBL/GenBank/DDBJ databases">
        <authorList>
            <person name="Palmer J.M."/>
        </authorList>
    </citation>
    <scope>NUCLEOTIDE SEQUENCE</scope>
    <source>
        <strain evidence="2">FW57</strain>
    </source>
</reference>